<feature type="region of interest" description="Disordered" evidence="1">
    <location>
        <begin position="49"/>
        <end position="78"/>
    </location>
</feature>
<dbReference type="EMBL" id="CP121472">
    <property type="protein sequence ID" value="WPL16167.1"/>
    <property type="molecule type" value="Genomic_DNA"/>
</dbReference>
<accession>A0ABZ0S779</accession>
<dbReference type="Proteomes" id="UP001432180">
    <property type="component" value="Chromosome"/>
</dbReference>
<keyword evidence="3" id="KW-1185">Reference proteome</keyword>
<gene>
    <name evidence="2" type="ORF">Thiowin_01120</name>
</gene>
<organism evidence="2 3">
    <name type="scientific">Thiorhodovibrio winogradskyi</name>
    <dbReference type="NCBI Taxonomy" id="77007"/>
    <lineage>
        <taxon>Bacteria</taxon>
        <taxon>Pseudomonadati</taxon>
        <taxon>Pseudomonadota</taxon>
        <taxon>Gammaproteobacteria</taxon>
        <taxon>Chromatiales</taxon>
        <taxon>Chromatiaceae</taxon>
        <taxon>Thiorhodovibrio</taxon>
    </lineage>
</organism>
<feature type="compositionally biased region" description="Basic and acidic residues" evidence="1">
    <location>
        <begin position="49"/>
        <end position="58"/>
    </location>
</feature>
<protein>
    <submittedName>
        <fullName evidence="2">Uncharacterized protein</fullName>
    </submittedName>
</protein>
<reference evidence="2 3" key="1">
    <citation type="journal article" date="2023" name="Microorganisms">
        <title>Thiorhodovibrio frisius and Trv. litoralis spp. nov., Two Novel Members from a Clade of Fastidious Purple Sulfur Bacteria That Exhibit Unique Red-Shifted Light-Harvesting Capabilities.</title>
        <authorList>
            <person name="Methner A."/>
            <person name="Kuzyk S.B."/>
            <person name="Petersen J."/>
            <person name="Bauer S."/>
            <person name="Brinkmann H."/>
            <person name="Sichau K."/>
            <person name="Wanner G."/>
            <person name="Wolf J."/>
            <person name="Neumann-Schaal M."/>
            <person name="Henke P."/>
            <person name="Tank M."/>
            <person name="Sproer C."/>
            <person name="Bunk B."/>
            <person name="Overmann J."/>
        </authorList>
    </citation>
    <scope>NUCLEOTIDE SEQUENCE [LARGE SCALE GENOMIC DNA]</scope>
    <source>
        <strain evidence="2 3">DSM 6702</strain>
    </source>
</reference>
<evidence type="ECO:0000313" key="3">
    <source>
        <dbReference type="Proteomes" id="UP001432180"/>
    </source>
</evidence>
<name>A0ABZ0S779_9GAMM</name>
<evidence type="ECO:0000313" key="2">
    <source>
        <dbReference type="EMBL" id="WPL16167.1"/>
    </source>
</evidence>
<sequence>MDIAKRRLDPLRKARIPISQCLLEVFDSLDDAITAIAITVQIIQARPRKQETRLRDQSPHGTARIRFAGTHEITGHHR</sequence>
<evidence type="ECO:0000256" key="1">
    <source>
        <dbReference type="SAM" id="MobiDB-lite"/>
    </source>
</evidence>
<proteinExistence type="predicted"/>